<dbReference type="Gene3D" id="1.20.272.10">
    <property type="match status" value="1"/>
</dbReference>
<evidence type="ECO:0000256" key="7">
    <source>
        <dbReference type="ARBA" id="ARBA00049244"/>
    </source>
</evidence>
<dbReference type="RefSeq" id="WP_055083954.1">
    <property type="nucleotide sequence ID" value="NZ_CXSU01000011.1"/>
</dbReference>
<evidence type="ECO:0000313" key="9">
    <source>
        <dbReference type="Proteomes" id="UP000049222"/>
    </source>
</evidence>
<evidence type="ECO:0000256" key="1">
    <source>
        <dbReference type="ARBA" id="ARBA00012417"/>
    </source>
</evidence>
<dbReference type="InterPro" id="IPR008921">
    <property type="entry name" value="DNA_pol3_clamp-load_cplx_C"/>
</dbReference>
<evidence type="ECO:0000256" key="5">
    <source>
        <dbReference type="ARBA" id="ARBA00022932"/>
    </source>
</evidence>
<comment type="similarity">
    <text evidence="6">Belongs to the DNA polymerase HolA subunit family.</text>
</comment>
<dbReference type="Proteomes" id="UP000049222">
    <property type="component" value="Unassembled WGS sequence"/>
</dbReference>
<dbReference type="NCBIfam" id="TIGR01128">
    <property type="entry name" value="holA"/>
    <property type="match status" value="1"/>
</dbReference>
<proteinExistence type="inferred from homology"/>
<sequence>MNLRGAAATKFFAKPDPGTTGALIYGGDAMRVALKRQELIANLAGPDAEADMRLTRMTGGEAKSDPTAVVDGLKAIGMFPGARVVFVDGVTELQAGPILNALQDWVKGDAALVVTGGALKKTSKLRKAFEAHPNAAAVGLYDDPMGREEVDAMIAAEALTFDGDARRDVDALAATLDPGDFRQTLTKIALYSNGDPVTAEAINLMAPATVDADMDEVILAAADGRVERIGPLMQRLSGQGVAPVTLVIFATRHFQQLLGLALGSGNAWGPNRDALQRQARAWGTARCEAALALLMDTDLTLRSASRAPAMAVMERALIRLAMMARG</sequence>
<keyword evidence="4" id="KW-0235">DNA replication</keyword>
<evidence type="ECO:0000256" key="4">
    <source>
        <dbReference type="ARBA" id="ARBA00022705"/>
    </source>
</evidence>
<dbReference type="EMBL" id="CXSU01000011">
    <property type="protein sequence ID" value="CTQ49393.1"/>
    <property type="molecule type" value="Genomic_DNA"/>
</dbReference>
<evidence type="ECO:0000256" key="2">
    <source>
        <dbReference type="ARBA" id="ARBA00022679"/>
    </source>
</evidence>
<keyword evidence="9" id="KW-1185">Reference proteome</keyword>
<dbReference type="Gene3D" id="3.40.50.300">
    <property type="entry name" value="P-loop containing nucleotide triphosphate hydrolases"/>
    <property type="match status" value="1"/>
</dbReference>
<dbReference type="InterPro" id="IPR027417">
    <property type="entry name" value="P-loop_NTPase"/>
</dbReference>
<accession>A0A0M6YIQ6</accession>
<dbReference type="PANTHER" id="PTHR34388:SF1">
    <property type="entry name" value="DNA POLYMERASE III SUBUNIT DELTA"/>
    <property type="match status" value="1"/>
</dbReference>
<dbReference type="GO" id="GO:0009360">
    <property type="term" value="C:DNA polymerase III complex"/>
    <property type="evidence" value="ECO:0007669"/>
    <property type="project" value="TreeGrafter"/>
</dbReference>
<evidence type="ECO:0000313" key="8">
    <source>
        <dbReference type="EMBL" id="CTQ49393.1"/>
    </source>
</evidence>
<dbReference type="GO" id="GO:0006261">
    <property type="term" value="P:DNA-templated DNA replication"/>
    <property type="evidence" value="ECO:0007669"/>
    <property type="project" value="TreeGrafter"/>
</dbReference>
<dbReference type="OrthoDB" id="9804983at2"/>
<evidence type="ECO:0000256" key="6">
    <source>
        <dbReference type="ARBA" id="ARBA00034754"/>
    </source>
</evidence>
<comment type="catalytic activity">
    <reaction evidence="7">
        <text>DNA(n) + a 2'-deoxyribonucleoside 5'-triphosphate = DNA(n+1) + diphosphate</text>
        <dbReference type="Rhea" id="RHEA:22508"/>
        <dbReference type="Rhea" id="RHEA-COMP:17339"/>
        <dbReference type="Rhea" id="RHEA-COMP:17340"/>
        <dbReference type="ChEBI" id="CHEBI:33019"/>
        <dbReference type="ChEBI" id="CHEBI:61560"/>
        <dbReference type="ChEBI" id="CHEBI:173112"/>
        <dbReference type="EC" id="2.7.7.7"/>
    </reaction>
</comment>
<dbReference type="InterPro" id="IPR005790">
    <property type="entry name" value="DNA_polIII_delta"/>
</dbReference>
<dbReference type="GO" id="GO:0003887">
    <property type="term" value="F:DNA-directed DNA polymerase activity"/>
    <property type="evidence" value="ECO:0007669"/>
    <property type="project" value="UniProtKB-KW"/>
</dbReference>
<organism evidence="8 9">
    <name type="scientific">Jannaschia donghaensis</name>
    <dbReference type="NCBI Taxonomy" id="420998"/>
    <lineage>
        <taxon>Bacteria</taxon>
        <taxon>Pseudomonadati</taxon>
        <taxon>Pseudomonadota</taxon>
        <taxon>Alphaproteobacteria</taxon>
        <taxon>Rhodobacterales</taxon>
        <taxon>Roseobacteraceae</taxon>
        <taxon>Jannaschia</taxon>
    </lineage>
</organism>
<dbReference type="STRING" id="420998.JDO7802_01406"/>
<name>A0A0M6YIQ6_9RHOB</name>
<dbReference type="AlphaFoldDB" id="A0A0M6YIQ6"/>
<keyword evidence="5" id="KW-0239">DNA-directed DNA polymerase</keyword>
<evidence type="ECO:0000256" key="3">
    <source>
        <dbReference type="ARBA" id="ARBA00022695"/>
    </source>
</evidence>
<keyword evidence="2" id="KW-0808">Transferase</keyword>
<gene>
    <name evidence="8" type="ORF">JDO7802_01406</name>
</gene>
<dbReference type="SUPFAM" id="SSF48019">
    <property type="entry name" value="post-AAA+ oligomerization domain-like"/>
    <property type="match status" value="1"/>
</dbReference>
<dbReference type="GO" id="GO:0003677">
    <property type="term" value="F:DNA binding"/>
    <property type="evidence" value="ECO:0007669"/>
    <property type="project" value="InterPro"/>
</dbReference>
<dbReference type="PANTHER" id="PTHR34388">
    <property type="entry name" value="DNA POLYMERASE III SUBUNIT DELTA"/>
    <property type="match status" value="1"/>
</dbReference>
<dbReference type="EC" id="2.7.7.7" evidence="1"/>
<protein>
    <recommendedName>
        <fullName evidence="1">DNA-directed DNA polymerase</fullName>
        <ecNumber evidence="1">2.7.7.7</ecNumber>
    </recommendedName>
</protein>
<keyword evidence="3" id="KW-0548">Nucleotidyltransferase</keyword>
<reference evidence="8 9" key="1">
    <citation type="submission" date="2015-07" db="EMBL/GenBank/DDBJ databases">
        <authorList>
            <person name="Noorani M."/>
        </authorList>
    </citation>
    <scope>NUCLEOTIDE SEQUENCE [LARGE SCALE GENOMIC DNA]</scope>
    <source>
        <strain evidence="8 9">CECT 7802</strain>
    </source>
</reference>